<sequence>MVNYMFPPNIEFDDEIRINFITRTKLKDILIQALFLNNLTVDKLNRIIVRPTKLFNIRIIDDILNIGVPSSLCYDTVPIENSNEIEEFFWCEDNYEKYGVKIITGSLHITRKQLLFVLCHELNHYLNGDLGEMKTMLFVLFCITTNIFTLLLLCYFVVCVCNLNASFTLIFIIWNHMYTMMIRKQERKADIDSFCLMDGMNEEAILLWKQFKKRKHHNNLPAKILGETLNWYKKIIYGRTHPTFDERIAYSSIKLN</sequence>
<keyword evidence="7" id="KW-0812">Transmembrane</keyword>
<evidence type="ECO:0000256" key="1">
    <source>
        <dbReference type="ARBA" id="ARBA00001947"/>
    </source>
</evidence>
<keyword evidence="7" id="KW-1133">Transmembrane helix</keyword>
<evidence type="ECO:0000256" key="7">
    <source>
        <dbReference type="SAM" id="Phobius"/>
    </source>
</evidence>
<reference evidence="9" key="1">
    <citation type="submission" date="2018-10" db="EMBL/GenBank/DDBJ databases">
        <title>Hidden diversity of soil giant viruses.</title>
        <authorList>
            <person name="Schulz F."/>
            <person name="Alteio L."/>
            <person name="Goudeau D."/>
            <person name="Ryan E.M."/>
            <person name="Malmstrom R.R."/>
            <person name="Blanchard J."/>
            <person name="Woyke T."/>
        </authorList>
    </citation>
    <scope>NUCLEOTIDE SEQUENCE</scope>
    <source>
        <strain evidence="9">TEV1</strain>
    </source>
</reference>
<dbReference type="GO" id="GO:0006508">
    <property type="term" value="P:proteolysis"/>
    <property type="evidence" value="ECO:0007669"/>
    <property type="project" value="UniProtKB-KW"/>
</dbReference>
<evidence type="ECO:0000256" key="3">
    <source>
        <dbReference type="ARBA" id="ARBA00022723"/>
    </source>
</evidence>
<dbReference type="GO" id="GO:0046872">
    <property type="term" value="F:metal ion binding"/>
    <property type="evidence" value="ECO:0007669"/>
    <property type="project" value="UniProtKB-KW"/>
</dbReference>
<evidence type="ECO:0000256" key="2">
    <source>
        <dbReference type="ARBA" id="ARBA00022670"/>
    </source>
</evidence>
<dbReference type="InterPro" id="IPR001915">
    <property type="entry name" value="Peptidase_M48"/>
</dbReference>
<evidence type="ECO:0000313" key="9">
    <source>
        <dbReference type="EMBL" id="AYV76212.1"/>
    </source>
</evidence>
<keyword evidence="4" id="KW-0378">Hydrolase</keyword>
<keyword evidence="2" id="KW-0645">Protease</keyword>
<keyword evidence="7" id="KW-0472">Membrane</keyword>
<name>A0A3G4ZMX3_9VIRU</name>
<dbReference type="GO" id="GO:0004222">
    <property type="term" value="F:metalloendopeptidase activity"/>
    <property type="evidence" value="ECO:0007669"/>
    <property type="project" value="InterPro"/>
</dbReference>
<evidence type="ECO:0000256" key="4">
    <source>
        <dbReference type="ARBA" id="ARBA00022801"/>
    </source>
</evidence>
<keyword evidence="3" id="KW-0479">Metal-binding</keyword>
<accession>A0A3G4ZMX3</accession>
<evidence type="ECO:0000256" key="5">
    <source>
        <dbReference type="ARBA" id="ARBA00022833"/>
    </source>
</evidence>
<evidence type="ECO:0000259" key="8">
    <source>
        <dbReference type="Pfam" id="PF01435"/>
    </source>
</evidence>
<feature type="domain" description="Peptidase M48" evidence="8">
    <location>
        <begin position="100"/>
        <end position="249"/>
    </location>
</feature>
<keyword evidence="6" id="KW-0482">Metalloprotease</keyword>
<gene>
    <name evidence="9" type="ORF">Terrestrivirus5_34</name>
</gene>
<protein>
    <recommendedName>
        <fullName evidence="8">Peptidase M48 domain-containing protein</fullName>
    </recommendedName>
</protein>
<feature type="transmembrane region" description="Helical" evidence="7">
    <location>
        <begin position="137"/>
        <end position="158"/>
    </location>
</feature>
<dbReference type="EMBL" id="MK071983">
    <property type="protein sequence ID" value="AYV76212.1"/>
    <property type="molecule type" value="Genomic_DNA"/>
</dbReference>
<comment type="cofactor">
    <cofactor evidence="1">
        <name>Zn(2+)</name>
        <dbReference type="ChEBI" id="CHEBI:29105"/>
    </cofactor>
</comment>
<proteinExistence type="predicted"/>
<organism evidence="9">
    <name type="scientific">Terrestrivirus sp</name>
    <dbReference type="NCBI Taxonomy" id="2487775"/>
    <lineage>
        <taxon>Viruses</taxon>
        <taxon>Varidnaviria</taxon>
        <taxon>Bamfordvirae</taxon>
        <taxon>Nucleocytoviricota</taxon>
        <taxon>Megaviricetes</taxon>
        <taxon>Imitervirales</taxon>
        <taxon>Mimiviridae</taxon>
        <taxon>Klosneuvirinae</taxon>
    </lineage>
</organism>
<keyword evidence="5" id="KW-0862">Zinc</keyword>
<dbReference type="Pfam" id="PF01435">
    <property type="entry name" value="Peptidase_M48"/>
    <property type="match status" value="1"/>
</dbReference>
<evidence type="ECO:0000256" key="6">
    <source>
        <dbReference type="ARBA" id="ARBA00023049"/>
    </source>
</evidence>